<evidence type="ECO:0000313" key="3">
    <source>
        <dbReference type="EMBL" id="KAI7837995.1"/>
    </source>
</evidence>
<dbReference type="GO" id="GO:0016020">
    <property type="term" value="C:membrane"/>
    <property type="evidence" value="ECO:0007669"/>
    <property type="project" value="TreeGrafter"/>
</dbReference>
<feature type="transmembrane region" description="Helical" evidence="2">
    <location>
        <begin position="97"/>
        <end position="116"/>
    </location>
</feature>
<comment type="caution">
    <text evidence="3">The sequence shown here is derived from an EMBL/GenBank/DDBJ whole genome shotgun (WGS) entry which is preliminary data.</text>
</comment>
<evidence type="ECO:0000313" key="4">
    <source>
        <dbReference type="Proteomes" id="UP001205105"/>
    </source>
</evidence>
<evidence type="ECO:0000256" key="1">
    <source>
        <dbReference type="SAM" id="MobiDB-lite"/>
    </source>
</evidence>
<keyword evidence="2" id="KW-0472">Membrane</keyword>
<dbReference type="PANTHER" id="PTHR31735:SF1">
    <property type="entry name" value="VACUOLAR MEMBRANE PROTEIN YPL162C"/>
    <property type="match status" value="1"/>
</dbReference>
<protein>
    <submittedName>
        <fullName evidence="3">Uncharacterized protein</fullName>
    </submittedName>
</protein>
<evidence type="ECO:0000256" key="2">
    <source>
        <dbReference type="SAM" id="Phobius"/>
    </source>
</evidence>
<sequence length="328" mass="34820">MSEGAPGECRLLSGPAAWAAQVLLALLAVAALAYKRHVERPKRPLKVWGLDVSKQGVSMLAAHICGILIALIAHHSATAATSECSWYFMAFTFDTTLGLLFTILLHKAALAGAAWYGRREAQRLGSEELQPAMWPSSSGDGGSSSSNLGDRWFEVLQACGHYGDPPSYRRWGIQLAEWVACVVLARAMCGTIVVLLGSALVHVAQGLDRLFEGHPTLLLYTVMVCCPLLMNLCQALIQDLVLKWRSAKDGTAAGDGGDNLDSGGGPSLVERLRSLSPFRSPARQGQGPPLGERSASLAKLGSSRAGVAEREASLLGPAMPRSDAPHTV</sequence>
<feature type="transmembrane region" description="Helical" evidence="2">
    <location>
        <begin position="178"/>
        <end position="205"/>
    </location>
</feature>
<feature type="transmembrane region" description="Helical" evidence="2">
    <location>
        <begin position="56"/>
        <end position="77"/>
    </location>
</feature>
<dbReference type="Proteomes" id="UP001205105">
    <property type="component" value="Unassembled WGS sequence"/>
</dbReference>
<organism evidence="3 4">
    <name type="scientific">Chlorella ohadii</name>
    <dbReference type="NCBI Taxonomy" id="2649997"/>
    <lineage>
        <taxon>Eukaryota</taxon>
        <taxon>Viridiplantae</taxon>
        <taxon>Chlorophyta</taxon>
        <taxon>core chlorophytes</taxon>
        <taxon>Trebouxiophyceae</taxon>
        <taxon>Chlorellales</taxon>
        <taxon>Chlorellaceae</taxon>
        <taxon>Chlorella clade</taxon>
        <taxon>Chlorella</taxon>
    </lineage>
</organism>
<dbReference type="AlphaFoldDB" id="A0AAD5H2Q0"/>
<feature type="transmembrane region" description="Helical" evidence="2">
    <location>
        <begin position="217"/>
        <end position="237"/>
    </location>
</feature>
<proteinExistence type="predicted"/>
<accession>A0AAD5H2Q0</accession>
<gene>
    <name evidence="3" type="ORF">COHA_008177</name>
</gene>
<dbReference type="InterPro" id="IPR022127">
    <property type="entry name" value="STIMATE/YPL162C"/>
</dbReference>
<keyword evidence="2" id="KW-0812">Transmembrane</keyword>
<keyword evidence="2" id="KW-1133">Transmembrane helix</keyword>
<keyword evidence="4" id="KW-1185">Reference proteome</keyword>
<reference evidence="3" key="1">
    <citation type="submission" date="2020-11" db="EMBL/GenBank/DDBJ databases">
        <title>Chlorella ohadii genome sequencing and assembly.</title>
        <authorList>
            <person name="Murik O."/>
            <person name="Treves H."/>
            <person name="Kedem I."/>
            <person name="Shotland Y."/>
            <person name="Kaplan A."/>
        </authorList>
    </citation>
    <scope>NUCLEOTIDE SEQUENCE</scope>
    <source>
        <strain evidence="3">1</strain>
    </source>
</reference>
<dbReference type="EMBL" id="JADXDR010000138">
    <property type="protein sequence ID" value="KAI7837995.1"/>
    <property type="molecule type" value="Genomic_DNA"/>
</dbReference>
<feature type="transmembrane region" description="Helical" evidence="2">
    <location>
        <begin position="16"/>
        <end position="35"/>
    </location>
</feature>
<dbReference type="PANTHER" id="PTHR31735">
    <property type="entry name" value="VACUOLAR MEMBRANE PROTEIN YPL162C"/>
    <property type="match status" value="1"/>
</dbReference>
<feature type="region of interest" description="Disordered" evidence="1">
    <location>
        <begin position="278"/>
        <end position="328"/>
    </location>
</feature>
<name>A0AAD5H2Q0_9CHLO</name>
<dbReference type="Pfam" id="PF12400">
    <property type="entry name" value="STIMATE"/>
    <property type="match status" value="1"/>
</dbReference>